<evidence type="ECO:0000313" key="2">
    <source>
        <dbReference type="Proteomes" id="UP000289437"/>
    </source>
</evidence>
<accession>A0A4Q0SUG6</accession>
<name>A0A4Q0SUG6_9BACT</name>
<dbReference type="AlphaFoldDB" id="A0A4Q0SUG6"/>
<proteinExistence type="predicted"/>
<dbReference type="EMBL" id="RDSM01000006">
    <property type="protein sequence ID" value="RXH53972.1"/>
    <property type="molecule type" value="Genomic_DNA"/>
</dbReference>
<gene>
    <name evidence="1" type="ORF">GRAN_4941</name>
</gene>
<reference evidence="1 2" key="1">
    <citation type="submission" date="2018-11" db="EMBL/GenBank/DDBJ databases">
        <authorList>
            <person name="Mardanov A.V."/>
            <person name="Ravin N.V."/>
            <person name="Dedysh S.N."/>
        </authorList>
    </citation>
    <scope>NUCLEOTIDE SEQUENCE [LARGE SCALE GENOMIC DNA]</scope>
    <source>
        <strain evidence="1 2">AF10</strain>
    </source>
</reference>
<comment type="caution">
    <text evidence="1">The sequence shown here is derived from an EMBL/GenBank/DDBJ whole genome shotgun (WGS) entry which is preliminary data.</text>
</comment>
<organism evidence="1 2">
    <name type="scientific">Granulicella sibirica</name>
    <dbReference type="NCBI Taxonomy" id="2479048"/>
    <lineage>
        <taxon>Bacteria</taxon>
        <taxon>Pseudomonadati</taxon>
        <taxon>Acidobacteriota</taxon>
        <taxon>Terriglobia</taxon>
        <taxon>Terriglobales</taxon>
        <taxon>Acidobacteriaceae</taxon>
        <taxon>Granulicella</taxon>
    </lineage>
</organism>
<keyword evidence="2" id="KW-1185">Reference proteome</keyword>
<sequence>MNQIKPDKRNALISRRLWCSARSIHVPQNAGFHGASAL</sequence>
<dbReference type="Proteomes" id="UP000289437">
    <property type="component" value="Unassembled WGS sequence"/>
</dbReference>
<evidence type="ECO:0000313" key="1">
    <source>
        <dbReference type="EMBL" id="RXH53972.1"/>
    </source>
</evidence>
<protein>
    <submittedName>
        <fullName evidence="1">Uncharacterized protein</fullName>
    </submittedName>
</protein>
<reference evidence="2" key="2">
    <citation type="submission" date="2019-02" db="EMBL/GenBank/DDBJ databases">
        <title>Granulicella sibirica sp. nov., a psychrotolerant acidobacterium isolated from an organic soil layer in forested tundra, West Siberia.</title>
        <authorList>
            <person name="Oshkin I.Y."/>
            <person name="Kulichevskaya I.S."/>
            <person name="Rijpstra W.I.C."/>
            <person name="Sinninghe Damste J.S."/>
            <person name="Rakitin A.L."/>
            <person name="Ravin N.V."/>
            <person name="Dedysh S.N."/>
        </authorList>
    </citation>
    <scope>NUCLEOTIDE SEQUENCE [LARGE SCALE GENOMIC DNA]</scope>
    <source>
        <strain evidence="2">AF10</strain>
    </source>
</reference>